<dbReference type="AlphaFoldDB" id="A0A1G7NBE7"/>
<evidence type="ECO:0000256" key="1">
    <source>
        <dbReference type="ARBA" id="ARBA00007287"/>
    </source>
</evidence>
<dbReference type="RefSeq" id="WP_149798862.1">
    <property type="nucleotide sequence ID" value="NZ_FNBO01000007.1"/>
</dbReference>
<evidence type="ECO:0000259" key="2">
    <source>
        <dbReference type="Pfam" id="PF01978"/>
    </source>
</evidence>
<feature type="domain" description="Transcription regulator TrmB N-terminal" evidence="2">
    <location>
        <begin position="10"/>
        <end position="67"/>
    </location>
</feature>
<evidence type="ECO:0000259" key="3">
    <source>
        <dbReference type="Pfam" id="PF11495"/>
    </source>
</evidence>
<dbReference type="Pfam" id="PF01978">
    <property type="entry name" value="TrmB"/>
    <property type="match status" value="1"/>
</dbReference>
<protein>
    <submittedName>
        <fullName evidence="4">Sugar-specific transcriptional regulator TrmB</fullName>
    </submittedName>
</protein>
<dbReference type="SUPFAM" id="SSF159071">
    <property type="entry name" value="TrmB C-terminal domain-like"/>
    <property type="match status" value="1"/>
</dbReference>
<dbReference type="InterPro" id="IPR021586">
    <property type="entry name" value="Tscrpt_reg_TrmB_C"/>
</dbReference>
<feature type="domain" description="Transcription regulator TrmB C-terminal" evidence="3">
    <location>
        <begin position="111"/>
        <end position="351"/>
    </location>
</feature>
<dbReference type="SUPFAM" id="SSF46785">
    <property type="entry name" value="Winged helix' DNA-binding domain"/>
    <property type="match status" value="1"/>
</dbReference>
<comment type="similarity">
    <text evidence="1">Belongs to the transcriptional regulator TrmB family.</text>
</comment>
<name>A0A1G7NBE7_9EURY</name>
<gene>
    <name evidence="4" type="ORF">SAMN04488067_107121</name>
</gene>
<dbReference type="Pfam" id="PF11495">
    <property type="entry name" value="Regulator_TrmB"/>
    <property type="match status" value="1"/>
</dbReference>
<dbReference type="InterPro" id="IPR051797">
    <property type="entry name" value="TrmB-like"/>
</dbReference>
<dbReference type="InterPro" id="IPR002831">
    <property type="entry name" value="Tscrpt_reg_TrmB_N"/>
</dbReference>
<keyword evidence="5" id="KW-1185">Reference proteome</keyword>
<organism evidence="4 5">
    <name type="scientific">Halorubrum xinjiangense</name>
    <dbReference type="NCBI Taxonomy" id="261291"/>
    <lineage>
        <taxon>Archaea</taxon>
        <taxon>Methanobacteriati</taxon>
        <taxon>Methanobacteriota</taxon>
        <taxon>Stenosarchaea group</taxon>
        <taxon>Halobacteria</taxon>
        <taxon>Halobacteriales</taxon>
        <taxon>Haloferacaceae</taxon>
        <taxon>Halorubrum</taxon>
    </lineage>
</organism>
<dbReference type="OrthoDB" id="96194at2157"/>
<dbReference type="PANTHER" id="PTHR34293:SF1">
    <property type="entry name" value="HTH-TYPE TRANSCRIPTIONAL REGULATOR TRMBL2"/>
    <property type="match status" value="1"/>
</dbReference>
<dbReference type="InterPro" id="IPR036390">
    <property type="entry name" value="WH_DNA-bd_sf"/>
</dbReference>
<proteinExistence type="inferred from homology"/>
<evidence type="ECO:0000313" key="5">
    <source>
        <dbReference type="Proteomes" id="UP000324020"/>
    </source>
</evidence>
<reference evidence="4 5" key="1">
    <citation type="submission" date="2016-10" db="EMBL/GenBank/DDBJ databases">
        <authorList>
            <person name="Varghese N."/>
            <person name="Submissions S."/>
        </authorList>
    </citation>
    <scope>NUCLEOTIDE SEQUENCE [LARGE SCALE GENOMIC DNA]</scope>
    <source>
        <strain evidence="4 5">CGMCC 1.3527</strain>
    </source>
</reference>
<accession>A0A1G7NBE7</accession>
<dbReference type="PANTHER" id="PTHR34293">
    <property type="entry name" value="HTH-TYPE TRANSCRIPTIONAL REGULATOR TRMBL2"/>
    <property type="match status" value="1"/>
</dbReference>
<sequence>MDRDTLKRALENADLTGYEAEAYLTLVDHGRLPAVDVAKKSSVPTSQVYETLRSLEGKGFVETIDQDRLHAEPSDPVNLLTHLRERGELFTDAAEELEDRWEQPDLNEHRVGVVKHTETVLEHVRTQIREAEIAVEVALTAAQFESLRTELKAAADRDVIIHVAVYYEPDLAARSEEWDLSAPNLEMRVVKIPGPFLAVLDRSRTYFAPNSRAGESYGILINDNILSFINHWYFQTCLWYSWEPLSSNQRLPKTYISLKEFIRDISDVYHGGATVAVTIDGLDVETREFRTVTGTVANIYYPDMFVNHSPSLERLSTYSVVWLDTGEEEFSVGGWGAVFEDIEAQKITLEAISFDRVDQL</sequence>
<evidence type="ECO:0000313" key="4">
    <source>
        <dbReference type="EMBL" id="SDF71363.1"/>
    </source>
</evidence>
<dbReference type="Gene3D" id="1.10.10.10">
    <property type="entry name" value="Winged helix-like DNA-binding domain superfamily/Winged helix DNA-binding domain"/>
    <property type="match status" value="1"/>
</dbReference>
<dbReference type="EMBL" id="FNBO01000007">
    <property type="protein sequence ID" value="SDF71363.1"/>
    <property type="molecule type" value="Genomic_DNA"/>
</dbReference>
<dbReference type="Proteomes" id="UP000324020">
    <property type="component" value="Unassembled WGS sequence"/>
</dbReference>
<dbReference type="InterPro" id="IPR036388">
    <property type="entry name" value="WH-like_DNA-bd_sf"/>
</dbReference>